<dbReference type="GO" id="GO:0009002">
    <property type="term" value="F:serine-type D-Ala-D-Ala carboxypeptidase activity"/>
    <property type="evidence" value="ECO:0007669"/>
    <property type="project" value="UniProtKB-EC"/>
</dbReference>
<evidence type="ECO:0000259" key="16">
    <source>
        <dbReference type="Pfam" id="PF00912"/>
    </source>
</evidence>
<dbReference type="Gene3D" id="1.10.3810.10">
    <property type="entry name" value="Biosynthetic peptidoglycan transglycosylase-like"/>
    <property type="match status" value="1"/>
</dbReference>
<keyword evidence="6" id="KW-0808">Transferase</keyword>
<protein>
    <submittedName>
        <fullName evidence="17">Penicillin-binding protein</fullName>
    </submittedName>
</protein>
<dbReference type="GO" id="GO:0008955">
    <property type="term" value="F:peptidoglycan glycosyltransferase activity"/>
    <property type="evidence" value="ECO:0007669"/>
    <property type="project" value="UniProtKB-EC"/>
</dbReference>
<evidence type="ECO:0000256" key="6">
    <source>
        <dbReference type="ARBA" id="ARBA00022679"/>
    </source>
</evidence>
<sequence>MRESPSSTGEESGHGKSARRTPSWARHSSRVPLRRRLRRTWGRWARRLAVSVLVLVAALCGAAAVAYRLTEIPEPHPETVVQSTVFTDAAGAYLGRRGPVDRQEVPLSQVPRYVQDAVIAAENRSFRSDTGVSPKAIGRAVWASVTGGARQGGSTITQQYVKNALLSPERSMSRKLREALIAVKLDRTRSKDQILAGYLNTVYFGRGSAGIEAAARNYFGVSTRQLTVAQGAALAAIVNIPSYYEKAGSDPRVTARLQDRWAWVLDAMEAGGAITSAQRAGAVFPAFRFYPPGTTEGQRQYMIDVAAKEAAKQLGISGDELARGGYTVRTTFDLALQDAATESVKGLKGRAGTRPHSAVVAIRPGDGAVRLLYGGADYARQPFNDAVDGAVEAGTATEPFGRVRLGAPLAELGKSAAPTPLKLASAYAAVAADGVYAAPYTVASVSRGGRTLFTARPSVRRVLAEKEAFVANATMFDWPRPGESAAGESYFTAGAGGGITRRTVWSTRLDRELAITAVLFADRPGRRKGTVVPAQLPNSPAPTSVAEGVVARLWELAEGVRPARG</sequence>
<keyword evidence="10" id="KW-0511">Multifunctional enzyme</keyword>
<comment type="catalytic activity">
    <reaction evidence="13">
        <text>[GlcNAc-(1-&gt;4)-Mur2Ac(oyl-L-Ala-gamma-D-Glu-L-Lys-D-Ala-D-Ala)](n)-di-trans,octa-cis-undecaprenyl diphosphate + beta-D-GlcNAc-(1-&gt;4)-Mur2Ac(oyl-L-Ala-gamma-D-Glu-L-Lys-D-Ala-D-Ala)-di-trans,octa-cis-undecaprenyl diphosphate = [GlcNAc-(1-&gt;4)-Mur2Ac(oyl-L-Ala-gamma-D-Glu-L-Lys-D-Ala-D-Ala)](n+1)-di-trans,octa-cis-undecaprenyl diphosphate + di-trans,octa-cis-undecaprenyl diphosphate + H(+)</text>
        <dbReference type="Rhea" id="RHEA:23708"/>
        <dbReference type="Rhea" id="RHEA-COMP:9602"/>
        <dbReference type="Rhea" id="RHEA-COMP:9603"/>
        <dbReference type="ChEBI" id="CHEBI:15378"/>
        <dbReference type="ChEBI" id="CHEBI:58405"/>
        <dbReference type="ChEBI" id="CHEBI:60033"/>
        <dbReference type="ChEBI" id="CHEBI:78435"/>
        <dbReference type="EC" id="2.4.99.28"/>
    </reaction>
</comment>
<evidence type="ECO:0000256" key="12">
    <source>
        <dbReference type="ARBA" id="ARBA00034000"/>
    </source>
</evidence>
<keyword evidence="4" id="KW-0645">Protease</keyword>
<dbReference type="FunFam" id="1.10.3810.10:FF:000001">
    <property type="entry name" value="Penicillin-binding protein 1A"/>
    <property type="match status" value="1"/>
</dbReference>
<accession>A0A7H0ISS6</accession>
<dbReference type="GO" id="GO:0006508">
    <property type="term" value="P:proteolysis"/>
    <property type="evidence" value="ECO:0007669"/>
    <property type="project" value="UniProtKB-KW"/>
</dbReference>
<dbReference type="EMBL" id="CP060828">
    <property type="protein sequence ID" value="QNP75842.1"/>
    <property type="molecule type" value="Genomic_DNA"/>
</dbReference>
<dbReference type="SUPFAM" id="SSF56601">
    <property type="entry name" value="beta-lactamase/transpeptidase-like"/>
    <property type="match status" value="1"/>
</dbReference>
<feature type="transmembrane region" description="Helical" evidence="15">
    <location>
        <begin position="44"/>
        <end position="67"/>
    </location>
</feature>
<keyword evidence="7" id="KW-0378">Hydrolase</keyword>
<evidence type="ECO:0000256" key="3">
    <source>
        <dbReference type="ARBA" id="ARBA00022645"/>
    </source>
</evidence>
<dbReference type="GO" id="GO:0071555">
    <property type="term" value="P:cell wall organization"/>
    <property type="evidence" value="ECO:0007669"/>
    <property type="project" value="UniProtKB-KW"/>
</dbReference>
<dbReference type="GO" id="GO:0008360">
    <property type="term" value="P:regulation of cell shape"/>
    <property type="evidence" value="ECO:0007669"/>
    <property type="project" value="UniProtKB-KW"/>
</dbReference>
<feature type="region of interest" description="Disordered" evidence="14">
    <location>
        <begin position="1"/>
        <end position="29"/>
    </location>
</feature>
<comment type="similarity">
    <text evidence="2">In the N-terminal section; belongs to the glycosyltransferase 51 family.</text>
</comment>
<dbReference type="GO" id="GO:0030288">
    <property type="term" value="C:outer membrane-bounded periplasmic space"/>
    <property type="evidence" value="ECO:0007669"/>
    <property type="project" value="TreeGrafter"/>
</dbReference>
<name>A0A7H0ISS6_9ACTN</name>
<gene>
    <name evidence="17" type="ORF">IAG44_18835</name>
</gene>
<comment type="catalytic activity">
    <reaction evidence="12">
        <text>Preferential cleavage: (Ac)2-L-Lys-D-Ala-|-D-Ala. Also transpeptidation of peptidyl-alanyl moieties that are N-acyl substituents of D-alanine.</text>
        <dbReference type="EC" id="3.4.16.4"/>
    </reaction>
</comment>
<comment type="similarity">
    <text evidence="1">In the C-terminal section; belongs to the transpeptidase family.</text>
</comment>
<organism evidence="17 18">
    <name type="scientific">Streptomyces roseirectus</name>
    <dbReference type="NCBI Taxonomy" id="2768066"/>
    <lineage>
        <taxon>Bacteria</taxon>
        <taxon>Bacillati</taxon>
        <taxon>Actinomycetota</taxon>
        <taxon>Actinomycetes</taxon>
        <taxon>Kitasatosporales</taxon>
        <taxon>Streptomycetaceae</taxon>
        <taxon>Streptomyces</taxon>
    </lineage>
</organism>
<dbReference type="GO" id="GO:0009252">
    <property type="term" value="P:peptidoglycan biosynthetic process"/>
    <property type="evidence" value="ECO:0007669"/>
    <property type="project" value="UniProtKB-KW"/>
</dbReference>
<dbReference type="InterPro" id="IPR023346">
    <property type="entry name" value="Lysozyme-like_dom_sf"/>
</dbReference>
<evidence type="ECO:0000313" key="18">
    <source>
        <dbReference type="Proteomes" id="UP000516052"/>
    </source>
</evidence>
<dbReference type="Gene3D" id="3.40.710.10">
    <property type="entry name" value="DD-peptidase/beta-lactamase superfamily"/>
    <property type="match status" value="2"/>
</dbReference>
<dbReference type="PANTHER" id="PTHR32282:SF34">
    <property type="entry name" value="PENICILLIN-BINDING PROTEIN 1A"/>
    <property type="match status" value="1"/>
</dbReference>
<feature type="domain" description="Glycosyl transferase family 51" evidence="16">
    <location>
        <begin position="99"/>
        <end position="268"/>
    </location>
</feature>
<keyword evidence="18" id="KW-1185">Reference proteome</keyword>
<evidence type="ECO:0000256" key="1">
    <source>
        <dbReference type="ARBA" id="ARBA00007090"/>
    </source>
</evidence>
<evidence type="ECO:0000256" key="10">
    <source>
        <dbReference type="ARBA" id="ARBA00023268"/>
    </source>
</evidence>
<feature type="compositionally biased region" description="Polar residues" evidence="14">
    <location>
        <begin position="1"/>
        <end position="10"/>
    </location>
</feature>
<evidence type="ECO:0000256" key="13">
    <source>
        <dbReference type="ARBA" id="ARBA00049902"/>
    </source>
</evidence>
<dbReference type="InterPro" id="IPR036950">
    <property type="entry name" value="PBP_transglycosylase"/>
</dbReference>
<dbReference type="SUPFAM" id="SSF53955">
    <property type="entry name" value="Lysozyme-like"/>
    <property type="match status" value="1"/>
</dbReference>
<evidence type="ECO:0000256" key="8">
    <source>
        <dbReference type="ARBA" id="ARBA00022960"/>
    </source>
</evidence>
<reference evidence="17 18" key="1">
    <citation type="submission" date="2020-08" db="EMBL/GenBank/DDBJ databases">
        <title>A novel species.</title>
        <authorList>
            <person name="Gao J."/>
        </authorList>
    </citation>
    <scope>NUCLEOTIDE SEQUENCE [LARGE SCALE GENOMIC DNA]</scope>
    <source>
        <strain evidence="17 18">CRXT-G-22</strain>
    </source>
</reference>
<evidence type="ECO:0000256" key="9">
    <source>
        <dbReference type="ARBA" id="ARBA00022984"/>
    </source>
</evidence>
<proteinExistence type="inferred from homology"/>
<evidence type="ECO:0000256" key="11">
    <source>
        <dbReference type="ARBA" id="ARBA00023316"/>
    </source>
</evidence>
<evidence type="ECO:0000256" key="7">
    <source>
        <dbReference type="ARBA" id="ARBA00022801"/>
    </source>
</evidence>
<dbReference type="Pfam" id="PF00912">
    <property type="entry name" value="Transgly"/>
    <property type="match status" value="1"/>
</dbReference>
<dbReference type="InterPro" id="IPR001264">
    <property type="entry name" value="Glyco_trans_51"/>
</dbReference>
<evidence type="ECO:0000313" key="17">
    <source>
        <dbReference type="EMBL" id="QNP75842.1"/>
    </source>
</evidence>
<keyword evidence="5" id="KW-0328">Glycosyltransferase</keyword>
<evidence type="ECO:0000256" key="5">
    <source>
        <dbReference type="ARBA" id="ARBA00022676"/>
    </source>
</evidence>
<dbReference type="KEGG" id="sroi:IAG44_18835"/>
<evidence type="ECO:0000256" key="14">
    <source>
        <dbReference type="SAM" id="MobiDB-lite"/>
    </source>
</evidence>
<dbReference type="AlphaFoldDB" id="A0A7H0ISS6"/>
<keyword evidence="8" id="KW-0133">Cell shape</keyword>
<dbReference type="InterPro" id="IPR012338">
    <property type="entry name" value="Beta-lactam/transpept-like"/>
</dbReference>
<keyword evidence="15" id="KW-0472">Membrane</keyword>
<evidence type="ECO:0000256" key="2">
    <source>
        <dbReference type="ARBA" id="ARBA00007739"/>
    </source>
</evidence>
<dbReference type="Proteomes" id="UP000516052">
    <property type="component" value="Chromosome"/>
</dbReference>
<keyword evidence="11" id="KW-0961">Cell wall biogenesis/degradation</keyword>
<keyword evidence="9" id="KW-0573">Peptidoglycan synthesis</keyword>
<keyword evidence="15" id="KW-1133">Transmembrane helix</keyword>
<dbReference type="PANTHER" id="PTHR32282">
    <property type="entry name" value="BINDING PROTEIN TRANSPEPTIDASE, PUTATIVE-RELATED"/>
    <property type="match status" value="1"/>
</dbReference>
<dbReference type="InterPro" id="IPR050396">
    <property type="entry name" value="Glycosyltr_51/Transpeptidase"/>
</dbReference>
<evidence type="ECO:0000256" key="4">
    <source>
        <dbReference type="ARBA" id="ARBA00022670"/>
    </source>
</evidence>
<keyword evidence="15" id="KW-0812">Transmembrane</keyword>
<evidence type="ECO:0000256" key="15">
    <source>
        <dbReference type="SAM" id="Phobius"/>
    </source>
</evidence>
<keyword evidence="3" id="KW-0121">Carboxypeptidase</keyword>